<evidence type="ECO:0000313" key="1">
    <source>
        <dbReference type="EMBL" id="GAA1821576.1"/>
    </source>
</evidence>
<keyword evidence="2" id="KW-1185">Reference proteome</keyword>
<reference evidence="2" key="1">
    <citation type="journal article" date="2019" name="Int. J. Syst. Evol. Microbiol.">
        <title>The Global Catalogue of Microorganisms (GCM) 10K type strain sequencing project: providing services to taxonomists for standard genome sequencing and annotation.</title>
        <authorList>
            <consortium name="The Broad Institute Genomics Platform"/>
            <consortium name="The Broad Institute Genome Sequencing Center for Infectious Disease"/>
            <person name="Wu L."/>
            <person name="Ma J."/>
        </authorList>
    </citation>
    <scope>NUCLEOTIDE SEQUENCE [LARGE SCALE GENOMIC DNA]</scope>
    <source>
        <strain evidence="2">JCM 13250</strain>
    </source>
</reference>
<protein>
    <submittedName>
        <fullName evidence="1">Uncharacterized protein</fullName>
    </submittedName>
</protein>
<gene>
    <name evidence="1" type="ORF">GCM10009682_47230</name>
</gene>
<sequence length="68" mass="7280">MAGHTPGLVNLTVVGLPRAVEIALREIYTVLDVEHIGDPVAPHRSSRLVSVTVTAHVLIPRPDPEVTP</sequence>
<dbReference type="Proteomes" id="UP001500218">
    <property type="component" value="Unassembled WGS sequence"/>
</dbReference>
<name>A0ABP4YKU1_9ACTN</name>
<evidence type="ECO:0000313" key="2">
    <source>
        <dbReference type="Proteomes" id="UP001500218"/>
    </source>
</evidence>
<organism evidence="1 2">
    <name type="scientific">Luedemannella flava</name>
    <dbReference type="NCBI Taxonomy" id="349316"/>
    <lineage>
        <taxon>Bacteria</taxon>
        <taxon>Bacillati</taxon>
        <taxon>Actinomycetota</taxon>
        <taxon>Actinomycetes</taxon>
        <taxon>Micromonosporales</taxon>
        <taxon>Micromonosporaceae</taxon>
        <taxon>Luedemannella</taxon>
    </lineage>
</organism>
<comment type="caution">
    <text evidence="1">The sequence shown here is derived from an EMBL/GenBank/DDBJ whole genome shotgun (WGS) entry which is preliminary data.</text>
</comment>
<dbReference type="EMBL" id="BAAALT010000182">
    <property type="protein sequence ID" value="GAA1821576.1"/>
    <property type="molecule type" value="Genomic_DNA"/>
</dbReference>
<accession>A0ABP4YKU1</accession>
<proteinExistence type="predicted"/>